<accession>A0AAD8PX91</accession>
<evidence type="ECO:0000256" key="1">
    <source>
        <dbReference type="SAM" id="MobiDB-lite"/>
    </source>
</evidence>
<dbReference type="GeneID" id="85446997"/>
<feature type="compositionally biased region" description="Polar residues" evidence="1">
    <location>
        <begin position="9"/>
        <end position="20"/>
    </location>
</feature>
<evidence type="ECO:0000313" key="3">
    <source>
        <dbReference type="Proteomes" id="UP001230504"/>
    </source>
</evidence>
<organism evidence="2 3">
    <name type="scientific">Colletotrichum navitas</name>
    <dbReference type="NCBI Taxonomy" id="681940"/>
    <lineage>
        <taxon>Eukaryota</taxon>
        <taxon>Fungi</taxon>
        <taxon>Dikarya</taxon>
        <taxon>Ascomycota</taxon>
        <taxon>Pezizomycotina</taxon>
        <taxon>Sordariomycetes</taxon>
        <taxon>Hypocreomycetidae</taxon>
        <taxon>Glomerellales</taxon>
        <taxon>Glomerellaceae</taxon>
        <taxon>Colletotrichum</taxon>
        <taxon>Colletotrichum graminicola species complex</taxon>
    </lineage>
</organism>
<proteinExistence type="predicted"/>
<gene>
    <name evidence="2" type="ORF">LY79DRAFT_659931</name>
</gene>
<evidence type="ECO:0000313" key="2">
    <source>
        <dbReference type="EMBL" id="KAK1589784.1"/>
    </source>
</evidence>
<dbReference type="Proteomes" id="UP001230504">
    <property type="component" value="Unassembled WGS sequence"/>
</dbReference>
<dbReference type="EMBL" id="JAHLJV010000036">
    <property type="protein sequence ID" value="KAK1589784.1"/>
    <property type="molecule type" value="Genomic_DNA"/>
</dbReference>
<name>A0AAD8PX91_9PEZI</name>
<comment type="caution">
    <text evidence="2">The sequence shown here is derived from an EMBL/GenBank/DDBJ whole genome shotgun (WGS) entry which is preliminary data.</text>
</comment>
<keyword evidence="3" id="KW-1185">Reference proteome</keyword>
<dbReference type="RefSeq" id="XP_060413321.1">
    <property type="nucleotide sequence ID" value="XM_060562757.1"/>
</dbReference>
<feature type="region of interest" description="Disordered" evidence="1">
    <location>
        <begin position="1"/>
        <end position="23"/>
    </location>
</feature>
<protein>
    <submittedName>
        <fullName evidence="2">Uncharacterized protein</fullName>
    </submittedName>
</protein>
<reference evidence="2" key="1">
    <citation type="submission" date="2021-06" db="EMBL/GenBank/DDBJ databases">
        <title>Comparative genomics, transcriptomics and evolutionary studies reveal genomic signatures of adaptation to plant cell wall in hemibiotrophic fungi.</title>
        <authorList>
            <consortium name="DOE Joint Genome Institute"/>
            <person name="Baroncelli R."/>
            <person name="Diaz J.F."/>
            <person name="Benocci T."/>
            <person name="Peng M."/>
            <person name="Battaglia E."/>
            <person name="Haridas S."/>
            <person name="Andreopoulos W."/>
            <person name="Labutti K."/>
            <person name="Pangilinan J."/>
            <person name="Floch G.L."/>
            <person name="Makela M.R."/>
            <person name="Henrissat B."/>
            <person name="Grigoriev I.V."/>
            <person name="Crouch J.A."/>
            <person name="De Vries R.P."/>
            <person name="Sukno S.A."/>
            <person name="Thon M.R."/>
        </authorList>
    </citation>
    <scope>NUCLEOTIDE SEQUENCE</scope>
    <source>
        <strain evidence="2">CBS 125086</strain>
    </source>
</reference>
<dbReference type="AlphaFoldDB" id="A0AAD8PX91"/>
<sequence length="239" mass="28133">MKSDPWLRNQKTSNPKTGQELSLGRSEQLRSAIYLTEVLTEDPDLTPLYLDAAQRLEDYRFFGNHRRLLKRYYLYLRSRTTNQKQRAAIEFLRPRSHRDLISRKVLEKLQSHDKTKRERVHAALPQDEERDLTLERYLNSIETTSKGLPTHAMETVPDLDDESSMDEEDRHSISARVGLEETRSFFVSGVPLARFKAEFQDLLNRGRERVKETPRVRVAKPLERPKVLRWGARLSAWNF</sequence>